<sequence>MADFSPTSHVERLAHRQQARKEVEGRILVLRRHLNTLTAVAALPPEILVEVFQHYIIFEWASIVTTAKDDFMSCPSNPYSWLKVTHVCHHWREVALAAPTLYTRVCYLRKVHSDCALEMLARSRNTVIELYHDVGQSDKTISAELIGSISRARSVELKDRSISEWPTSLSTTQAPYLTSLKARGAIASLFATHGMNAPQLREVDIEAEDFSWSSPLFQHSLTVLRLESSYLEDLPGLLPVLARMPGLEHLMVDAVADPTVPEDLSKGISSPLELISLPHLKTLDLRMLLDDIYLLLVKLDFPPTAYVAIDTVKHCEFDGDEPILMQTLVFPAIISKIQNMYSRSAARLRALSYQFKEHSRWHVAHVSLYTEVPPEEDLCRLPKLNRGRLPHFQIMLVTGELELDDITRTFFEHLPTSDVVSMYLADRSIPGEDSILATLRYLLQCCTPNLTTLCIGGDLSMRKMILSLLSTTSGWTIDGQPLYLLPRLTKLLIEDLWFPPVPKNTSKLKEILVNRAKSGSPCSHIVLKEWLGFESSAACQLREALQKLGCKLQWGDVEVSEAGNGE</sequence>
<proteinExistence type="predicted"/>
<dbReference type="Proteomes" id="UP000292702">
    <property type="component" value="Unassembled WGS sequence"/>
</dbReference>
<dbReference type="Gene3D" id="1.20.1280.50">
    <property type="match status" value="1"/>
</dbReference>
<dbReference type="STRING" id="92696.A0A4R0S441"/>
<comment type="caution">
    <text evidence="1">The sequence shown here is derived from an EMBL/GenBank/DDBJ whole genome shotgun (WGS) entry which is preliminary data.</text>
</comment>
<dbReference type="InterPro" id="IPR032675">
    <property type="entry name" value="LRR_dom_sf"/>
</dbReference>
<protein>
    <submittedName>
        <fullName evidence="1">Uncharacterized protein</fullName>
    </submittedName>
</protein>
<name>A0A4R0S441_9APHY</name>
<dbReference type="OrthoDB" id="3353710at2759"/>
<evidence type="ECO:0000313" key="1">
    <source>
        <dbReference type="EMBL" id="TCD71694.1"/>
    </source>
</evidence>
<dbReference type="SUPFAM" id="SSF52058">
    <property type="entry name" value="L domain-like"/>
    <property type="match status" value="1"/>
</dbReference>
<dbReference type="Gene3D" id="3.80.10.10">
    <property type="entry name" value="Ribonuclease Inhibitor"/>
    <property type="match status" value="1"/>
</dbReference>
<dbReference type="AlphaFoldDB" id="A0A4R0S441"/>
<accession>A0A4R0S441</accession>
<dbReference type="EMBL" id="RWJN01000003">
    <property type="protein sequence ID" value="TCD71694.1"/>
    <property type="molecule type" value="Genomic_DNA"/>
</dbReference>
<organism evidence="1 2">
    <name type="scientific">Steccherinum ochraceum</name>
    <dbReference type="NCBI Taxonomy" id="92696"/>
    <lineage>
        <taxon>Eukaryota</taxon>
        <taxon>Fungi</taxon>
        <taxon>Dikarya</taxon>
        <taxon>Basidiomycota</taxon>
        <taxon>Agaricomycotina</taxon>
        <taxon>Agaricomycetes</taxon>
        <taxon>Polyporales</taxon>
        <taxon>Steccherinaceae</taxon>
        <taxon>Steccherinum</taxon>
    </lineage>
</organism>
<keyword evidence="2" id="KW-1185">Reference proteome</keyword>
<evidence type="ECO:0000313" key="2">
    <source>
        <dbReference type="Proteomes" id="UP000292702"/>
    </source>
</evidence>
<gene>
    <name evidence="1" type="ORF">EIP91_005460</name>
</gene>
<reference evidence="1 2" key="1">
    <citation type="submission" date="2018-11" db="EMBL/GenBank/DDBJ databases">
        <title>Genome assembly of Steccherinum ochraceum LE-BIN_3174, the white-rot fungus of the Steccherinaceae family (The Residual Polyporoid clade, Polyporales, Basidiomycota).</title>
        <authorList>
            <person name="Fedorova T.V."/>
            <person name="Glazunova O.A."/>
            <person name="Landesman E.O."/>
            <person name="Moiseenko K.V."/>
            <person name="Psurtseva N.V."/>
            <person name="Savinova O.S."/>
            <person name="Shakhova N.V."/>
            <person name="Tyazhelova T.V."/>
            <person name="Vasina D.V."/>
        </authorList>
    </citation>
    <scope>NUCLEOTIDE SEQUENCE [LARGE SCALE GENOMIC DNA]</scope>
    <source>
        <strain evidence="1 2">LE-BIN_3174</strain>
    </source>
</reference>